<protein>
    <submittedName>
        <fullName evidence="1">(rape) hypothetical protein</fullName>
    </submittedName>
</protein>
<gene>
    <name evidence="1" type="ORF">DARMORV10_C01P01760.1</name>
</gene>
<dbReference type="Proteomes" id="UP001295469">
    <property type="component" value="Chromosome C01"/>
</dbReference>
<reference evidence="1" key="1">
    <citation type="submission" date="2021-01" db="EMBL/GenBank/DDBJ databases">
        <authorList>
            <consortium name="Genoscope - CEA"/>
            <person name="William W."/>
        </authorList>
    </citation>
    <scope>NUCLEOTIDE SEQUENCE</scope>
</reference>
<organism evidence="1">
    <name type="scientific">Brassica napus</name>
    <name type="common">Rape</name>
    <dbReference type="NCBI Taxonomy" id="3708"/>
    <lineage>
        <taxon>Eukaryota</taxon>
        <taxon>Viridiplantae</taxon>
        <taxon>Streptophyta</taxon>
        <taxon>Embryophyta</taxon>
        <taxon>Tracheophyta</taxon>
        <taxon>Spermatophyta</taxon>
        <taxon>Magnoliopsida</taxon>
        <taxon>eudicotyledons</taxon>
        <taxon>Gunneridae</taxon>
        <taxon>Pentapetalae</taxon>
        <taxon>rosids</taxon>
        <taxon>malvids</taxon>
        <taxon>Brassicales</taxon>
        <taxon>Brassicaceae</taxon>
        <taxon>Brassiceae</taxon>
        <taxon>Brassica</taxon>
    </lineage>
</organism>
<dbReference type="Gramene" id="CDX69298">
    <property type="protein sequence ID" value="CDX69298"/>
    <property type="gene ID" value="GSBRNA2T00131125001"/>
</dbReference>
<dbReference type="AlphaFoldDB" id="A0A816QX76"/>
<accession>A0A816QX76</accession>
<proteinExistence type="predicted"/>
<sequence length="112" mass="13341">MFDCFVILFRKVNLYVTSKANFFFQLQTYHRCREEEDRSENIRRSLGFVPYRQYLFSGNGSHPISSRFRPLSGGWLFFKVAVYSGFTMEARAGIYRWSSRRLQGERRGRSKS</sequence>
<name>A0A816QX76_BRANA</name>
<evidence type="ECO:0000313" key="1">
    <source>
        <dbReference type="EMBL" id="CAF2067370.1"/>
    </source>
</evidence>
<dbReference type="EMBL" id="HG994365">
    <property type="protein sequence ID" value="CAF2067370.1"/>
    <property type="molecule type" value="Genomic_DNA"/>
</dbReference>